<dbReference type="Gene3D" id="3.40.605.10">
    <property type="entry name" value="Aldehyde Dehydrogenase, Chain A, domain 1"/>
    <property type="match status" value="1"/>
</dbReference>
<dbReference type="Proteomes" id="UP001381693">
    <property type="component" value="Unassembled WGS sequence"/>
</dbReference>
<dbReference type="PANTHER" id="PTHR43570">
    <property type="entry name" value="ALDEHYDE DEHYDROGENASE"/>
    <property type="match status" value="1"/>
</dbReference>
<dbReference type="InterPro" id="IPR015590">
    <property type="entry name" value="Aldehyde_DH_dom"/>
</dbReference>
<evidence type="ECO:0000313" key="5">
    <source>
        <dbReference type="Proteomes" id="UP001381693"/>
    </source>
</evidence>
<comment type="caution">
    <text evidence="4">The sequence shown here is derived from an EMBL/GenBank/DDBJ whole genome shotgun (WGS) entry which is preliminary data.</text>
</comment>
<sequence>MEVHALIDDINYILNRLDKWVKEEPVPSKIPFDKSYIYKEPYGVVLVMGAWNYPLQLTMLPVAGAIAAGNAVVIKPSEVSPATAAALANLVPKYVDK</sequence>
<gene>
    <name evidence="4" type="primary">ALDH3A2_2</name>
    <name evidence="4" type="ORF">SK128_005732</name>
</gene>
<keyword evidence="5" id="KW-1185">Reference proteome</keyword>
<dbReference type="Pfam" id="PF00171">
    <property type="entry name" value="Aldedh"/>
    <property type="match status" value="1"/>
</dbReference>
<dbReference type="InterPro" id="IPR016161">
    <property type="entry name" value="Ald_DH/histidinol_DH"/>
</dbReference>
<feature type="non-terminal residue" evidence="4">
    <location>
        <position position="97"/>
    </location>
</feature>
<evidence type="ECO:0000256" key="2">
    <source>
        <dbReference type="ARBA" id="ARBA00023002"/>
    </source>
</evidence>
<dbReference type="InterPro" id="IPR012394">
    <property type="entry name" value="Aldehyde_DH_NAD(P)"/>
</dbReference>
<comment type="similarity">
    <text evidence="1">Belongs to the aldehyde dehydrogenase family.</text>
</comment>
<dbReference type="GO" id="GO:0005737">
    <property type="term" value="C:cytoplasm"/>
    <property type="evidence" value="ECO:0007669"/>
    <property type="project" value="TreeGrafter"/>
</dbReference>
<reference evidence="4 5" key="1">
    <citation type="submission" date="2023-11" db="EMBL/GenBank/DDBJ databases">
        <title>Halocaridina rubra genome assembly.</title>
        <authorList>
            <person name="Smith C."/>
        </authorList>
    </citation>
    <scope>NUCLEOTIDE SEQUENCE [LARGE SCALE GENOMIC DNA]</scope>
    <source>
        <strain evidence="4">EP-1</strain>
        <tissue evidence="4">Whole</tissue>
    </source>
</reference>
<accession>A0AAN8ZZV2</accession>
<dbReference type="GO" id="GO:0006081">
    <property type="term" value="P:aldehyde metabolic process"/>
    <property type="evidence" value="ECO:0007669"/>
    <property type="project" value="InterPro"/>
</dbReference>
<dbReference type="InterPro" id="IPR016162">
    <property type="entry name" value="Ald_DH_N"/>
</dbReference>
<dbReference type="PANTHER" id="PTHR43570:SF16">
    <property type="entry name" value="ALDEHYDE DEHYDROGENASE TYPE III, ISOFORM Q"/>
    <property type="match status" value="1"/>
</dbReference>
<organism evidence="4 5">
    <name type="scientific">Halocaridina rubra</name>
    <name type="common">Hawaiian red shrimp</name>
    <dbReference type="NCBI Taxonomy" id="373956"/>
    <lineage>
        <taxon>Eukaryota</taxon>
        <taxon>Metazoa</taxon>
        <taxon>Ecdysozoa</taxon>
        <taxon>Arthropoda</taxon>
        <taxon>Crustacea</taxon>
        <taxon>Multicrustacea</taxon>
        <taxon>Malacostraca</taxon>
        <taxon>Eumalacostraca</taxon>
        <taxon>Eucarida</taxon>
        <taxon>Decapoda</taxon>
        <taxon>Pleocyemata</taxon>
        <taxon>Caridea</taxon>
        <taxon>Atyoidea</taxon>
        <taxon>Atyidae</taxon>
        <taxon>Halocaridina</taxon>
    </lineage>
</organism>
<protein>
    <submittedName>
        <fullName evidence="4">Aldehyde dehydrogenase 3, member A2</fullName>
    </submittedName>
</protein>
<evidence type="ECO:0000259" key="3">
    <source>
        <dbReference type="Pfam" id="PF00171"/>
    </source>
</evidence>
<name>A0AAN8ZZV2_HALRR</name>
<dbReference type="EMBL" id="JAXCGZ010016697">
    <property type="protein sequence ID" value="KAK7069369.1"/>
    <property type="molecule type" value="Genomic_DNA"/>
</dbReference>
<dbReference type="AlphaFoldDB" id="A0AAN8ZZV2"/>
<feature type="domain" description="Aldehyde dehydrogenase" evidence="3">
    <location>
        <begin position="2"/>
        <end position="92"/>
    </location>
</feature>
<proteinExistence type="inferred from homology"/>
<evidence type="ECO:0000256" key="1">
    <source>
        <dbReference type="ARBA" id="ARBA00009986"/>
    </source>
</evidence>
<keyword evidence="2" id="KW-0560">Oxidoreductase</keyword>
<evidence type="ECO:0000313" key="4">
    <source>
        <dbReference type="EMBL" id="KAK7069369.1"/>
    </source>
</evidence>
<dbReference type="GO" id="GO:0004029">
    <property type="term" value="F:aldehyde dehydrogenase (NAD+) activity"/>
    <property type="evidence" value="ECO:0007669"/>
    <property type="project" value="TreeGrafter"/>
</dbReference>
<dbReference type="SUPFAM" id="SSF53720">
    <property type="entry name" value="ALDH-like"/>
    <property type="match status" value="1"/>
</dbReference>